<dbReference type="OrthoDB" id="5629117at2"/>
<proteinExistence type="predicted"/>
<name>A0A656HE87_THINJ</name>
<dbReference type="AlphaFoldDB" id="A0A656HE87"/>
<accession>A0A656HE87</accession>
<keyword evidence="2" id="KW-1185">Reference proteome</keyword>
<organism evidence="1 2">
    <name type="scientific">Thiothrix nivea (strain ATCC 35100 / DSM 5205 / JP2)</name>
    <dbReference type="NCBI Taxonomy" id="870187"/>
    <lineage>
        <taxon>Bacteria</taxon>
        <taxon>Pseudomonadati</taxon>
        <taxon>Pseudomonadota</taxon>
        <taxon>Gammaproteobacteria</taxon>
        <taxon>Thiotrichales</taxon>
        <taxon>Thiotrichaceae</taxon>
        <taxon>Thiothrix</taxon>
    </lineage>
</organism>
<dbReference type="EMBL" id="JH651384">
    <property type="protein sequence ID" value="EIJ34512.1"/>
    <property type="molecule type" value="Genomic_DNA"/>
</dbReference>
<gene>
    <name evidence="1" type="ORF">Thini_1936</name>
</gene>
<evidence type="ECO:0000313" key="1">
    <source>
        <dbReference type="EMBL" id="EIJ34512.1"/>
    </source>
</evidence>
<dbReference type="Proteomes" id="UP000005317">
    <property type="component" value="Unassembled WGS sequence"/>
</dbReference>
<protein>
    <submittedName>
        <fullName evidence="1">Uncharacterized protein</fullName>
    </submittedName>
</protein>
<evidence type="ECO:0000313" key="2">
    <source>
        <dbReference type="Proteomes" id="UP000005317"/>
    </source>
</evidence>
<dbReference type="RefSeq" id="WP_002708440.1">
    <property type="nucleotide sequence ID" value="NZ_JH651384.1"/>
</dbReference>
<reference evidence="2" key="1">
    <citation type="journal article" date="2011" name="Stand. Genomic Sci.">
        <title>Genome sequence of the filamentous, gliding Thiothrix nivea neotype strain (JP2(T)).</title>
        <authorList>
            <person name="Lapidus A."/>
            <person name="Nolan M."/>
            <person name="Lucas S."/>
            <person name="Glavina Del Rio T."/>
            <person name="Tice H."/>
            <person name="Cheng J.F."/>
            <person name="Tapia R."/>
            <person name="Han C."/>
            <person name="Goodwin L."/>
            <person name="Pitluck S."/>
            <person name="Liolios K."/>
            <person name="Pagani I."/>
            <person name="Ivanova N."/>
            <person name="Huntemann M."/>
            <person name="Mavromatis K."/>
            <person name="Mikhailova N."/>
            <person name="Pati A."/>
            <person name="Chen A."/>
            <person name="Palaniappan K."/>
            <person name="Land M."/>
            <person name="Brambilla E.M."/>
            <person name="Rohde M."/>
            <person name="Abt B."/>
            <person name="Verbarg S."/>
            <person name="Goker M."/>
            <person name="Bristow J."/>
            <person name="Eisen J.A."/>
            <person name="Markowitz V."/>
            <person name="Hugenholtz P."/>
            <person name="Kyrpides N.C."/>
            <person name="Klenk H.P."/>
            <person name="Woyke T."/>
        </authorList>
    </citation>
    <scope>NUCLEOTIDE SEQUENCE [LARGE SCALE GENOMIC DNA]</scope>
    <source>
        <strain evidence="2">ATCC 35100 / DSM 5205 / JP2</strain>
    </source>
</reference>
<sequence length="66" mass="7311">MDTMNTETTTKKVAYWRDGFWTDPESANLAVQVGAFSADYRIAEFPADADPALIDKEVLLLVQATT</sequence>